<evidence type="ECO:0000256" key="5">
    <source>
        <dbReference type="ARBA" id="ARBA00001954"/>
    </source>
</evidence>
<feature type="binding site" evidence="10 14">
    <location>
        <position position="6"/>
    </location>
    <ligand>
        <name>substrate</name>
    </ligand>
</feature>
<comment type="cofactor">
    <cofactor evidence="4">
        <name>Zn(2+)</name>
        <dbReference type="ChEBI" id="CHEBI:29105"/>
    </cofactor>
</comment>
<keyword evidence="9 10" id="KW-0413">Isomerase</keyword>
<evidence type="ECO:0000313" key="15">
    <source>
        <dbReference type="EMBL" id="ANV81152.1"/>
    </source>
</evidence>
<accession>A0A1B1TFW5</accession>
<dbReference type="GO" id="GO:0004750">
    <property type="term" value="F:D-ribulose-phosphate 3-epimerase activity"/>
    <property type="evidence" value="ECO:0007669"/>
    <property type="project" value="UniProtKB-UniRule"/>
</dbReference>
<feature type="binding site" evidence="10 13">
    <location>
        <position position="179"/>
    </location>
    <ligand>
        <name>a divalent metal cation</name>
        <dbReference type="ChEBI" id="CHEBI:60240"/>
    </ligand>
</feature>
<evidence type="ECO:0000256" key="14">
    <source>
        <dbReference type="PIRSR" id="PIRSR001461-3"/>
    </source>
</evidence>
<comment type="function">
    <text evidence="10">Catalyzes the reversible epimerization of D-ribulose 5-phosphate to D-xylulose 5-phosphate.</text>
</comment>
<protein>
    <recommendedName>
        <fullName evidence="7 10">Ribulose-phosphate 3-epimerase</fullName>
        <ecNumber evidence="7 10">5.1.3.1</ecNumber>
    </recommendedName>
</protein>
<comment type="cofactor">
    <cofactor evidence="5">
        <name>Fe(2+)</name>
        <dbReference type="ChEBI" id="CHEBI:29033"/>
    </cofactor>
</comment>
<evidence type="ECO:0000256" key="8">
    <source>
        <dbReference type="ARBA" id="ARBA00022723"/>
    </source>
</evidence>
<dbReference type="HAMAP" id="MF_02227">
    <property type="entry name" value="RPE"/>
    <property type="match status" value="1"/>
</dbReference>
<proteinExistence type="inferred from homology"/>
<dbReference type="FunFam" id="3.20.20.70:FF:000004">
    <property type="entry name" value="Ribulose-phosphate 3-epimerase"/>
    <property type="match status" value="1"/>
</dbReference>
<dbReference type="AlphaFoldDB" id="A0A1B1TFW5"/>
<feature type="binding site" evidence="10 14">
    <location>
        <position position="66"/>
    </location>
    <ligand>
        <name>substrate</name>
    </ligand>
</feature>
<organism evidence="15">
    <name type="scientific">uncultured Poseidoniia archaeon</name>
    <dbReference type="NCBI Taxonomy" id="1697135"/>
    <lineage>
        <taxon>Archaea</taxon>
        <taxon>Methanobacteriati</taxon>
        <taxon>Thermoplasmatota</taxon>
        <taxon>Candidatus Poseidoniia</taxon>
        <taxon>environmental samples</taxon>
    </lineage>
</organism>
<dbReference type="InterPro" id="IPR011060">
    <property type="entry name" value="RibuloseP-bd_barrel"/>
</dbReference>
<feature type="binding site" evidence="14">
    <location>
        <position position="181"/>
    </location>
    <ligand>
        <name>substrate</name>
    </ligand>
</feature>
<dbReference type="NCBIfam" id="NF004076">
    <property type="entry name" value="PRK05581.1-4"/>
    <property type="match status" value="1"/>
</dbReference>
<dbReference type="SUPFAM" id="SSF51366">
    <property type="entry name" value="Ribulose-phoshate binding barrel"/>
    <property type="match status" value="1"/>
</dbReference>
<evidence type="ECO:0000256" key="2">
    <source>
        <dbReference type="ARBA" id="ARBA00001936"/>
    </source>
</evidence>
<evidence type="ECO:0000256" key="10">
    <source>
        <dbReference type="HAMAP-Rule" id="MF_02227"/>
    </source>
</evidence>
<keyword evidence="13" id="KW-0862">Zinc</keyword>
<gene>
    <name evidence="10" type="primary">rpe</name>
</gene>
<comment type="cofactor">
    <cofactor evidence="2">
        <name>Mn(2+)</name>
        <dbReference type="ChEBI" id="CHEBI:29035"/>
    </cofactor>
</comment>
<dbReference type="InterPro" id="IPR013785">
    <property type="entry name" value="Aldolase_TIM"/>
</dbReference>
<reference evidence="15" key="2">
    <citation type="journal article" date="2015" name="ISME J.">
        <title>A new class of marine Euryarchaeota group II from the Mediterranean deep chlorophyll maximum.</title>
        <authorList>
            <person name="Martin-Cuadrado A.B."/>
            <person name="Garcia-Heredia I."/>
            <person name="Molto A.G."/>
            <person name="Lopez-Ubeda R."/>
            <person name="Kimes N."/>
            <person name="Lopez-Garcia P."/>
            <person name="Moreira D."/>
            <person name="Rodriguez-Valera F."/>
        </authorList>
    </citation>
    <scope>NUCLEOTIDE SEQUENCE</scope>
</reference>
<dbReference type="PROSITE" id="PS01085">
    <property type="entry name" value="RIBUL_P_3_EPIMER_1"/>
    <property type="match status" value="1"/>
</dbReference>
<keyword evidence="13" id="KW-0170">Cobalt</keyword>
<keyword evidence="10 11" id="KW-0119">Carbohydrate metabolism</keyword>
<evidence type="ECO:0000256" key="11">
    <source>
        <dbReference type="PIRNR" id="PIRNR001461"/>
    </source>
</evidence>
<dbReference type="GO" id="GO:0005737">
    <property type="term" value="C:cytoplasm"/>
    <property type="evidence" value="ECO:0007669"/>
    <property type="project" value="UniProtKB-ARBA"/>
</dbReference>
<dbReference type="EMBL" id="KP211925">
    <property type="protein sequence ID" value="ANV81152.1"/>
    <property type="molecule type" value="Genomic_DNA"/>
</dbReference>
<name>A0A1B1TFW5_9ARCH</name>
<feature type="active site" description="Proton donor" evidence="10 12">
    <location>
        <position position="179"/>
    </location>
</feature>
<dbReference type="EC" id="5.1.3.1" evidence="7 10"/>
<evidence type="ECO:0000256" key="13">
    <source>
        <dbReference type="PIRSR" id="PIRSR001461-2"/>
    </source>
</evidence>
<dbReference type="PIRSF" id="PIRSF001461">
    <property type="entry name" value="RPE"/>
    <property type="match status" value="1"/>
</dbReference>
<evidence type="ECO:0000256" key="6">
    <source>
        <dbReference type="ARBA" id="ARBA00009541"/>
    </source>
</evidence>
<comment type="pathway">
    <text evidence="10">Carbohydrate degradation.</text>
</comment>
<evidence type="ECO:0000256" key="9">
    <source>
        <dbReference type="ARBA" id="ARBA00023235"/>
    </source>
</evidence>
<feature type="active site" description="Proton acceptor" evidence="10 12">
    <location>
        <position position="33"/>
    </location>
</feature>
<evidence type="ECO:0000256" key="7">
    <source>
        <dbReference type="ARBA" id="ARBA00013188"/>
    </source>
</evidence>
<sequence length="227" mass="24045">MIIAPSVLTADLSNLAVACKEAVDAGLDWLHLDIMDGNFVPNLTFGPPVIKSLRKALGDGPVFDAHLMVSNAEDCYMDYIDAGCNHLSVHVEAATHLHRLVTAIRDAGASVGVVINPATPIGGVLEVLSELDLVLVMSVNPGFGGQSFIPSVERKIRALKQAIDEQVSNGGRPVQIQIDGGVKAHNIGEIASWGVSNFVVGSGLFNDRATVADNLSEIMSNYEQYNG</sequence>
<comment type="catalytic activity">
    <reaction evidence="1 10 11">
        <text>D-ribulose 5-phosphate = D-xylulose 5-phosphate</text>
        <dbReference type="Rhea" id="RHEA:13677"/>
        <dbReference type="ChEBI" id="CHEBI:57737"/>
        <dbReference type="ChEBI" id="CHEBI:58121"/>
        <dbReference type="EC" id="5.1.3.1"/>
    </reaction>
</comment>
<feature type="binding site" evidence="10 13">
    <location>
        <position position="33"/>
    </location>
    <ligand>
        <name>a divalent metal cation</name>
        <dbReference type="ChEBI" id="CHEBI:60240"/>
    </ligand>
</feature>
<dbReference type="InterPro" id="IPR026019">
    <property type="entry name" value="Ribul_P_3_epim"/>
</dbReference>
<evidence type="ECO:0000256" key="12">
    <source>
        <dbReference type="PIRSR" id="PIRSR001461-1"/>
    </source>
</evidence>
<dbReference type="PANTHER" id="PTHR11749">
    <property type="entry name" value="RIBULOSE-5-PHOSPHATE-3-EPIMERASE"/>
    <property type="match status" value="1"/>
</dbReference>
<keyword evidence="8 10" id="KW-0479">Metal-binding</keyword>
<keyword evidence="13" id="KW-0464">Manganese</keyword>
<feature type="binding site" evidence="10 13">
    <location>
        <position position="66"/>
    </location>
    <ligand>
        <name>a divalent metal cation</name>
        <dbReference type="ChEBI" id="CHEBI:60240"/>
    </ligand>
</feature>
<dbReference type="GO" id="GO:0006098">
    <property type="term" value="P:pentose-phosphate shunt"/>
    <property type="evidence" value="ECO:0007669"/>
    <property type="project" value="UniProtKB-UniRule"/>
</dbReference>
<feature type="binding site" evidence="10 13">
    <location>
        <position position="31"/>
    </location>
    <ligand>
        <name>a divalent metal cation</name>
        <dbReference type="ChEBI" id="CHEBI:60240"/>
    </ligand>
</feature>
<dbReference type="Pfam" id="PF00834">
    <property type="entry name" value="Ribul_P_3_epim"/>
    <property type="match status" value="1"/>
</dbReference>
<feature type="binding site" evidence="10 14">
    <location>
        <begin position="201"/>
        <end position="202"/>
    </location>
    <ligand>
        <name>substrate</name>
    </ligand>
</feature>
<comment type="similarity">
    <text evidence="6 10 11">Belongs to the ribulose-phosphate 3-epimerase family.</text>
</comment>
<dbReference type="GO" id="GO:0019323">
    <property type="term" value="P:pentose catabolic process"/>
    <property type="evidence" value="ECO:0007669"/>
    <property type="project" value="UniProtKB-UniRule"/>
</dbReference>
<feature type="binding site" evidence="10 14">
    <location>
        <begin position="142"/>
        <end position="145"/>
    </location>
    <ligand>
        <name>substrate</name>
    </ligand>
</feature>
<comment type="cofactor">
    <cofactor evidence="3">
        <name>Co(2+)</name>
        <dbReference type="ChEBI" id="CHEBI:48828"/>
    </cofactor>
</comment>
<evidence type="ECO:0000256" key="1">
    <source>
        <dbReference type="ARBA" id="ARBA00001782"/>
    </source>
</evidence>
<dbReference type="NCBIfam" id="TIGR01163">
    <property type="entry name" value="rpe"/>
    <property type="match status" value="1"/>
</dbReference>
<dbReference type="Gene3D" id="3.20.20.70">
    <property type="entry name" value="Aldolase class I"/>
    <property type="match status" value="1"/>
</dbReference>
<comment type="cofactor">
    <cofactor evidence="10 13">
        <name>a divalent metal cation</name>
        <dbReference type="ChEBI" id="CHEBI:60240"/>
    </cofactor>
    <text evidence="10 13">Binds 1 divalent metal cation per subunit.</text>
</comment>
<evidence type="ECO:0000256" key="3">
    <source>
        <dbReference type="ARBA" id="ARBA00001941"/>
    </source>
</evidence>
<dbReference type="InterPro" id="IPR000056">
    <property type="entry name" value="Ribul_P_3_epim-like"/>
</dbReference>
<dbReference type="GO" id="GO:0046872">
    <property type="term" value="F:metal ion binding"/>
    <property type="evidence" value="ECO:0007669"/>
    <property type="project" value="UniProtKB-UniRule"/>
</dbReference>
<evidence type="ECO:0000256" key="4">
    <source>
        <dbReference type="ARBA" id="ARBA00001947"/>
    </source>
</evidence>
<reference evidence="15" key="1">
    <citation type="submission" date="2014-11" db="EMBL/GenBank/DDBJ databases">
        <authorList>
            <person name="Zhu J."/>
            <person name="Qi W."/>
            <person name="Song R."/>
        </authorList>
    </citation>
    <scope>NUCLEOTIDE SEQUENCE</scope>
</reference>
<feature type="binding site" evidence="10">
    <location>
        <begin position="179"/>
        <end position="181"/>
    </location>
    <ligand>
        <name>substrate</name>
    </ligand>
</feature>
<dbReference type="CDD" id="cd00429">
    <property type="entry name" value="RPE"/>
    <property type="match status" value="1"/>
</dbReference>
<dbReference type="PROSITE" id="PS01086">
    <property type="entry name" value="RIBUL_P_3_EPIMER_2"/>
    <property type="match status" value="1"/>
</dbReference>